<feature type="region of interest" description="Disordered" evidence="2">
    <location>
        <begin position="145"/>
        <end position="262"/>
    </location>
</feature>
<evidence type="ECO:0000313" key="4">
    <source>
        <dbReference type="EMBL" id="PFH33031.1"/>
    </source>
</evidence>
<feature type="compositionally biased region" description="Low complexity" evidence="2">
    <location>
        <begin position="1889"/>
        <end position="1912"/>
    </location>
</feature>
<feature type="domain" description="Calponin-homology (CH)" evidence="3">
    <location>
        <begin position="1"/>
        <end position="102"/>
    </location>
</feature>
<feature type="region of interest" description="Disordered" evidence="2">
    <location>
        <begin position="587"/>
        <end position="619"/>
    </location>
</feature>
<feature type="compositionally biased region" description="Low complexity" evidence="2">
    <location>
        <begin position="233"/>
        <end position="246"/>
    </location>
</feature>
<dbReference type="InterPro" id="IPR027417">
    <property type="entry name" value="P-loop_NTPase"/>
</dbReference>
<feature type="region of interest" description="Disordered" evidence="2">
    <location>
        <begin position="1842"/>
        <end position="1963"/>
    </location>
</feature>
<proteinExistence type="predicted"/>
<dbReference type="Gene3D" id="3.40.50.300">
    <property type="entry name" value="P-loop containing nucleotide triphosphate hydrolases"/>
    <property type="match status" value="1"/>
</dbReference>
<dbReference type="GO" id="GO:0005737">
    <property type="term" value="C:cytoplasm"/>
    <property type="evidence" value="ECO:0007669"/>
    <property type="project" value="UniProtKB-ARBA"/>
</dbReference>
<feature type="region of interest" description="Disordered" evidence="2">
    <location>
        <begin position="1215"/>
        <end position="1241"/>
    </location>
</feature>
<dbReference type="InterPro" id="IPR054517">
    <property type="entry name" value="SPEF2_D5"/>
</dbReference>
<feature type="compositionally biased region" description="Low complexity" evidence="2">
    <location>
        <begin position="340"/>
        <end position="364"/>
    </location>
</feature>
<dbReference type="Pfam" id="PF24082">
    <property type="entry name" value="SPEF2_C"/>
    <property type="match status" value="1"/>
</dbReference>
<accession>A0A2A9M9N8</accession>
<dbReference type="PROSITE" id="PS50021">
    <property type="entry name" value="CH"/>
    <property type="match status" value="1"/>
</dbReference>
<feature type="coiled-coil region" evidence="1">
    <location>
        <begin position="273"/>
        <end position="307"/>
    </location>
</feature>
<organism evidence="4 5">
    <name type="scientific">Besnoitia besnoiti</name>
    <name type="common">Apicomplexan protozoan</name>
    <dbReference type="NCBI Taxonomy" id="94643"/>
    <lineage>
        <taxon>Eukaryota</taxon>
        <taxon>Sar</taxon>
        <taxon>Alveolata</taxon>
        <taxon>Apicomplexa</taxon>
        <taxon>Conoidasida</taxon>
        <taxon>Coccidia</taxon>
        <taxon>Eucoccidiorida</taxon>
        <taxon>Eimeriorina</taxon>
        <taxon>Sarcocystidae</taxon>
        <taxon>Besnoitia</taxon>
    </lineage>
</organism>
<feature type="compositionally biased region" description="Low complexity" evidence="2">
    <location>
        <begin position="1011"/>
        <end position="1022"/>
    </location>
</feature>
<evidence type="ECO:0000313" key="5">
    <source>
        <dbReference type="Proteomes" id="UP000224006"/>
    </source>
</evidence>
<name>A0A2A9M9N8_BESBE</name>
<feature type="coiled-coil region" evidence="1">
    <location>
        <begin position="439"/>
        <end position="469"/>
    </location>
</feature>
<feature type="compositionally biased region" description="Basic and acidic residues" evidence="2">
    <location>
        <begin position="154"/>
        <end position="163"/>
    </location>
</feature>
<feature type="compositionally biased region" description="Basic and acidic residues" evidence="2">
    <location>
        <begin position="597"/>
        <end position="619"/>
    </location>
</feature>
<dbReference type="Gene3D" id="1.10.418.10">
    <property type="entry name" value="Calponin-like domain"/>
    <property type="match status" value="1"/>
</dbReference>
<dbReference type="GeneID" id="40313156"/>
<keyword evidence="5" id="KW-1185">Reference proteome</keyword>
<feature type="region of interest" description="Disordered" evidence="2">
    <location>
        <begin position="318"/>
        <end position="368"/>
    </location>
</feature>
<keyword evidence="1" id="KW-0175">Coiled coil</keyword>
<dbReference type="Pfam" id="PF22946">
    <property type="entry name" value="SPEF2_D5"/>
    <property type="match status" value="1"/>
</dbReference>
<dbReference type="STRING" id="94643.A0A2A9M9N8"/>
<feature type="compositionally biased region" description="Basic and acidic residues" evidence="2">
    <location>
        <begin position="247"/>
        <end position="262"/>
    </location>
</feature>
<evidence type="ECO:0000259" key="3">
    <source>
        <dbReference type="PROSITE" id="PS50021"/>
    </source>
</evidence>
<sequence length="2177" mass="234551">MAELLLEWLNSLPLSRRVTSLERDFASGYMLAEVLFALKQLESLAPFVDSSSPHAQAENFRLLAPVFRRLDVRCDSRIMAAVLAQQEGAALRLLFQLKLALSRFSRNGGRAPADLARINAPAKPVAFEAFQAKFIDSRLKNVVKPRRGLSQEPAKAHKERECGETSAGRAPFEGAACAEEDAKAGRSSAPASGRTAPGVSPARAVPRSDASDKALGDGGRVRTRPAAERGAEDAGAGAARRGGSAEATRHGSTERGTRERKELEAEILRRKLLVEARVKADRQRKAAAKLQATREEMQKGIESFEMNLQRRGLLATGSASFSAPSSSHLSASLETNATQTGASPSTSLPSPPAAASVGASVRPRPSSLDAELLRRLPSASACRRENAEMMARLRASRSAQEIARREREKRRQKLLLEQTQAHADLAAEAITEKLVGNVFRRLSRRAEAVEEAVRKVRQLEEVLTQNRALRDSRVASQREKDSAAHEARAEQVALEAQEKLRRDVQLEAQQCREWKRRMKACKRARLVAECGEIVDLLLELVAAASQFHRARDAAIDPRTWREWLTGFTEGSSPFAQQTPAAAEKKAAVGAGRAASRRGADLSEDARAEKGACEGDGERGEAIAADFEGRPLAPGFAFLRVPSPPRAEVERGARLLPQDFPHAEDAPLEAKLNQDTLVRYINALGEFDPEANVAAAPEAFAFSSAPGASAAAASASTVSAGEGADAEGEPERSAALDRAAVLKELLRRNDACGGAAVEGFPQGACDVSGDAAGDPAGDPAGDAAALSGLGGLVGALLESLHTEAPCAAPGDLPAHVLKIVVTGKPFAGKKTLARKLAHKYRLHVLSLEEILAQSMHAAPDFRADEPEAPRQPPPLASHAPSETLAAVAEEDAPEQSPPAELASTDAPPRQSPACSSRVGGAVPAAAPLSSCSLSELRARACETLRSGEKLSDSLSVELLVAKVKQLFAATTPASVARLLELAPIEGGEAGVKAEKASGGKGKLGRKAHAPERQGAGQREAASGSEEEAEKKLGWILVGFPQTYEQCVSLEERLSGYVAPDRRPANALQRKKERASLVVPIPQQPPVEATPIEGGVDLHFHLEVSTEEAVLRARSAFQSPGVHEKLVARGGAESPAATKPAADEALRAPAKLSVAAECCHLDIQHNVSRAFLQRFGSPEVGPRLVVLPATSETETMQAASEKVELALARKRKALANAASSEEPVKAEQLSRDEVAAETQEDSDAGAMWRERVNRLEDPVKHFLLAQWRALERDYTSVLARVFSWNRRTRTDFGESLVALQLHFIQLLEEPDGRQELVNKFLVDYNAFVAELSRSLHLDRVKEELHQRVEDLVEALWQEIDARRSDAANELLQLAELQWINAICECLAVQTEGLVEAEIQRYLALEAFATDAYYNLMGACMPERRKAPADLGALREASQAAAQQAVVVFFKPKQEGAESPAPRSWQTHLLENLEANAWEHLVPLADFEDYIPNIQETDKKKPAKAKVPKKEPKPRALPSLFSELQRLRLELQVQLVTRVRSACIWGSSRLFEAANACGEVFAHMSDWLVAKSLAEHAAVKELATRLKICIENEKPVPHYMQLEGTQLLLDPNAVLCAPPRLPAPVFVPEVPADLFTVKQLRELTAELKQVTTNGLVSTIALREILLRRLTQSKCFLTPHFPRTWLSASVSQICLVPEFFDISGGCVDPLEFLLSLALGSAGWPDTRQLLQLRSSVSRASTLPLGSGGTAEGWPLEELVSADEFSRLDFSDWIPVPSPPDAGGAAHATAPEDAVFEGDAPASGCALVELLFEIFVAFQTRYNVRACAEDIRLLRELEYWRDPDTTTAAASGSAETRAVNPPNAKNAHTSSAAPSLRTNSSRGGGFPFQEEDAFGGSAAASSEGNRSPRSARVSPRAHTPLERRASQSSASGHPENADVNARPAPRSLAPNSGADSPGLSGADAHPSELGGAQELAEGAEASRSDVSEATAARLDAENRRTHAECQALNEEEKIGLLDEEERRNQAKCDSLYVRRFIGYLSLGTTPEDGLERFLAACTDRESLSSPSALRREDSLALIDVYTACLSMGVRPALEAVPLPAQIPFGVFKKRLHAEGRVFITGSAGEENGDEASRGSCEAERCKERVKILDFLESSVAAETLARVGSIHARRDVNEFLNAANAP</sequence>
<reference evidence="4 5" key="1">
    <citation type="submission" date="2017-09" db="EMBL/GenBank/DDBJ databases">
        <title>Genome sequencing of Besnoitia besnoiti strain Bb-Ger1.</title>
        <authorList>
            <person name="Schares G."/>
            <person name="Venepally P."/>
            <person name="Lorenzi H.A."/>
        </authorList>
    </citation>
    <scope>NUCLEOTIDE SEQUENCE [LARGE SCALE GENOMIC DNA]</scope>
    <source>
        <strain evidence="4 5">Bb-Ger1</strain>
    </source>
</reference>
<dbReference type="InterPro" id="IPR056199">
    <property type="entry name" value="SPEF2_C"/>
</dbReference>
<dbReference type="PANTHER" id="PTHR14919">
    <property type="entry name" value="KPL2-RELATED"/>
    <property type="match status" value="1"/>
</dbReference>
<dbReference type="EMBL" id="NWUJ01000009">
    <property type="protein sequence ID" value="PFH33031.1"/>
    <property type="molecule type" value="Genomic_DNA"/>
</dbReference>
<dbReference type="Pfam" id="PF06294">
    <property type="entry name" value="CH_2"/>
    <property type="match status" value="1"/>
</dbReference>
<feature type="compositionally biased region" description="Low complexity" evidence="2">
    <location>
        <begin position="318"/>
        <end position="332"/>
    </location>
</feature>
<feature type="compositionally biased region" description="Low complexity" evidence="2">
    <location>
        <begin position="1842"/>
        <end position="1853"/>
    </location>
</feature>
<dbReference type="InterPro" id="IPR001715">
    <property type="entry name" value="CH_dom"/>
</dbReference>
<dbReference type="InterPro" id="IPR036872">
    <property type="entry name" value="CH_dom_sf"/>
</dbReference>
<dbReference type="InterPro" id="IPR052634">
    <property type="entry name" value="Sperm_flagellar-bone_growth"/>
</dbReference>
<feature type="region of interest" description="Disordered" evidence="2">
    <location>
        <begin position="989"/>
        <end position="1025"/>
    </location>
</feature>
<comment type="caution">
    <text evidence="4">The sequence shown here is derived from an EMBL/GenBank/DDBJ whole genome shotgun (WGS) entry which is preliminary data.</text>
</comment>
<dbReference type="OrthoDB" id="62528at2759"/>
<dbReference type="RefSeq" id="XP_029217040.1">
    <property type="nucleotide sequence ID" value="XM_029366580.1"/>
</dbReference>
<dbReference type="VEuPathDB" id="ToxoDB:BESB_082300"/>
<feature type="region of interest" description="Disordered" evidence="2">
    <location>
        <begin position="861"/>
        <end position="918"/>
    </location>
</feature>
<feature type="compositionally biased region" description="Polar residues" evidence="2">
    <location>
        <begin position="1861"/>
        <end position="1876"/>
    </location>
</feature>
<dbReference type="InterPro" id="IPR010441">
    <property type="entry name" value="CH_2"/>
</dbReference>
<dbReference type="Proteomes" id="UP000224006">
    <property type="component" value="Chromosome VIII"/>
</dbReference>
<dbReference type="PANTHER" id="PTHR14919:SF0">
    <property type="entry name" value="SPERM FLAGELLAR PROTEIN 2"/>
    <property type="match status" value="1"/>
</dbReference>
<evidence type="ECO:0000256" key="2">
    <source>
        <dbReference type="SAM" id="MobiDB-lite"/>
    </source>
</evidence>
<dbReference type="KEGG" id="bbes:BESB_082300"/>
<gene>
    <name evidence="4" type="ORF">BESB_082300</name>
</gene>
<evidence type="ECO:0000256" key="1">
    <source>
        <dbReference type="SAM" id="Coils"/>
    </source>
</evidence>
<protein>
    <recommendedName>
        <fullName evidence="3">Calponin-homology (CH) domain-containing protein</fullName>
    </recommendedName>
</protein>
<feature type="compositionally biased region" description="Basic and acidic residues" evidence="2">
    <location>
        <begin position="1220"/>
        <end position="1232"/>
    </location>
</feature>